<feature type="coiled-coil region" evidence="1">
    <location>
        <begin position="997"/>
        <end position="1087"/>
    </location>
</feature>
<dbReference type="EMBL" id="HBIO01013542">
    <property type="protein sequence ID" value="CAE0465677.1"/>
    <property type="molecule type" value="Transcribed_RNA"/>
</dbReference>
<organism evidence="3">
    <name type="scientific">Chaetoceros debilis</name>
    <dbReference type="NCBI Taxonomy" id="122233"/>
    <lineage>
        <taxon>Eukaryota</taxon>
        <taxon>Sar</taxon>
        <taxon>Stramenopiles</taxon>
        <taxon>Ochrophyta</taxon>
        <taxon>Bacillariophyta</taxon>
        <taxon>Coscinodiscophyceae</taxon>
        <taxon>Chaetocerotophycidae</taxon>
        <taxon>Chaetocerotales</taxon>
        <taxon>Chaetocerotaceae</taxon>
        <taxon>Chaetoceros</taxon>
    </lineage>
</organism>
<feature type="region of interest" description="Disordered" evidence="2">
    <location>
        <begin position="484"/>
        <end position="503"/>
    </location>
</feature>
<feature type="region of interest" description="Disordered" evidence="2">
    <location>
        <begin position="1788"/>
        <end position="1824"/>
    </location>
</feature>
<gene>
    <name evidence="3" type="ORF">CDEB00056_LOCUS10518</name>
</gene>
<evidence type="ECO:0000256" key="1">
    <source>
        <dbReference type="SAM" id="Coils"/>
    </source>
</evidence>
<dbReference type="Gene3D" id="1.10.287.1490">
    <property type="match status" value="1"/>
</dbReference>
<accession>A0A7S3Q4I5</accession>
<name>A0A7S3Q4I5_9STRA</name>
<feature type="coiled-coil region" evidence="1">
    <location>
        <begin position="1498"/>
        <end position="1667"/>
    </location>
</feature>
<feature type="compositionally biased region" description="Polar residues" evidence="2">
    <location>
        <begin position="10"/>
        <end position="28"/>
    </location>
</feature>
<feature type="compositionally biased region" description="Polar residues" evidence="2">
    <location>
        <begin position="214"/>
        <end position="226"/>
    </location>
</feature>
<feature type="region of interest" description="Disordered" evidence="2">
    <location>
        <begin position="685"/>
        <end position="728"/>
    </location>
</feature>
<feature type="compositionally biased region" description="Low complexity" evidence="2">
    <location>
        <begin position="303"/>
        <end position="313"/>
    </location>
</feature>
<feature type="compositionally biased region" description="Low complexity" evidence="2">
    <location>
        <begin position="69"/>
        <end position="80"/>
    </location>
</feature>
<sequence>MRPIPAALSTLPTNSDIDTPQGANNGKPSSRRRSRRTIVTLRSLNDNYSADRVDDRGVSGPSRAREPGSSIIMKSSRSSNGGSGSGGSSSSRNGTGSRSGSRGTSVLSSGKKPSSVTTRAHTSRSTSGSARTPITGSGSAKKSSTAKISSGGNTANNGNGTSSSSGVKKASPTAQTPYVPRSLQFDLTVEKKKRLDNMMSTTPSSTPSSKASPNVTTRTPSSTKRNGTSGGGGGSGSGMIMSPNVTVRARTPTTSNSTKSKSKSPGVRMPKTPMTTIKKKKSPSSSNRNGNKINFAIGSNSPQHQQQHMQQQQTTKSKRNRSSVGMHLKSKPTGMTPATVKKSIKRGRGSVGSIQLAEGQRNSSMGVDGGLQDISLSSPLGRGHECMTMDNGQYNGGIGGGIGGGSGGGLLFSGHSPISAMSQTSNTTQSPMSATSVTTADEDDPFDLQVLDSILETNLQMSSSQVSYDDDDDDVGIEYDEDDLDEGIESDGDVSYDDDIDDDIGINGNIDGDDITRNDEFNAQEVLNNMGMEGYTLAKVMAENDDDDIDDTDNDYSSLLSGDANISLSITHDDDDNDDDDDVSLSEMLNTLPQIGNTKSTTASTSSSPDFLDDILGETLDNSNNDIDDEEEEVDLNNLDILFTPPAVNTSASTSTLGADGLRPSTVSPSIPAIAMGGGILHHHHEEQQSNAELEQKASTSTSAHKSTRSRSRTSNVSCSSDTAALSMNPLSNDRLEDILAKGGEAALDRVLELNTEQKALNANVDDVNTLAVNATKELVVNSEEEDGEEFDNVVAPFHSSFINNSPSLDNQYLRANLKSALIALRSVKAERRDIEVNVSQLQGKLQDARTTYTHELNKVQTAFVQKDTEVLNLQLELSSVQKSQSQLQRTVQSLSHVQEEMEMTRKDLDHANSYWNAAELEVESHKSRHEDLEQRLHQLHDYEREVVESQEALGDALYQISVLKKQLLHQEEETMEKENRRQIQFTTFGKKCEGRVVELDHLLEKANQRNERMETMQQESREELEICRGQHSEHDALAATLKSELKRLASKVDDGEARIIEQEQVCDELRTQNEDLLEELSAGDAQLDDIVQHLKEFESNIIIHKAEDVEEVEGSSNYIEILQNVTEEIGHLKEQIVTAERKSQETQDDHRSMGKQLEEMRGTSEQRQVGLDQLETALQEIKEEKAVLEQESYSKAGEITSLKEIINRVNGELALQTLLNENEDDLEQELEKAKEICTELEEELSCKDDELVKMKIELETKNSELMMVQSSLNEKEEQDIDIVTSLSAEIGTWKSSSKELQEQFDTERERIAQLEEAIDEKTQELNRLITSRDNEVMELKAALSEAENLKEEALAEKEEELTTLNVALADAKEKNVEISHLEEALDEKTQELNQIIRCRDEEIAKLKADLNEAENFKEEVLAAKEEELEILKESEEKAIELQNAVNQVNLENSTLKHDISNLEEQLAKLLKESISNSEISKESESLAEELHVARMRFEPLEIALAEAEEKAADLQNRNSEKSFLKNDICDLEEQLAELSSKNEKLKDSVQEKEEEIVRLQSAVDQTRKGSIKADSDSIGIDNKAELEKALESAQDSIRSLEERLVENERDASAYRYNIRELQKSASELQTDNESLEQRLSSKDADLDDLRNSMQELVNELEANVLRQGVLKSDTITALKVTKSAASYAALEAANGKLQHEVAEKGNKITEIEAFLVEKDKLLEQHCKNLAELERLNSSNEQLQENHKQLILDLESKHTEIGNLHRELKLSQLEAFNTDELGEAVLRNTSGSESQSEDEVEECPVDKNDKELGSGLEAATDDPVRDVDDTDAKEAVKELLAELNCALSEKEIAIEALARIQKQFHDLKEDCTQRELETIALESSLRKALSLSTNNNSNELSDETRIVISELVEEIGRIKKTTDVNTSPGPCDSCDAAKKDMQRLAKDLMSSDETADLEAARADSAERKIKYFREIVEKKEVELCHAEDGETEGHVAEVSEMLNDLIQALKQNIITDSDDESETDFFEEEIEKSRSSFNEKATNIEMMRDEDGKSFVAALDQMLNQSSDIMRTALDEFNADAQLTSTKATNKSEMGEALVTQNHNSTPMIEFHVYESLRSKYDLIEAEREDLLNETFALMDSSAAANAAEVEAIVRMVEKQAALDLEDYKRQAELNLARVMDQFSERGKNCICQS</sequence>
<feature type="region of interest" description="Disordered" evidence="2">
    <location>
        <begin position="413"/>
        <end position="440"/>
    </location>
</feature>
<feature type="coiled-coil region" evidence="1">
    <location>
        <begin position="1833"/>
        <end position="1870"/>
    </location>
</feature>
<feature type="region of interest" description="Disordered" evidence="2">
    <location>
        <begin position="198"/>
        <end position="388"/>
    </location>
</feature>
<feature type="compositionally biased region" description="Polar residues" evidence="2">
    <location>
        <begin position="287"/>
        <end position="302"/>
    </location>
</feature>
<feature type="coiled-coil region" evidence="1">
    <location>
        <begin position="1217"/>
        <end position="1473"/>
    </location>
</feature>
<feature type="coiled-coil region" evidence="1">
    <location>
        <begin position="1716"/>
        <end position="1760"/>
    </location>
</feature>
<protein>
    <submittedName>
        <fullName evidence="3">Uncharacterized protein</fullName>
    </submittedName>
</protein>
<feature type="region of interest" description="Disordered" evidence="2">
    <location>
        <begin position="1141"/>
        <end position="1168"/>
    </location>
</feature>
<keyword evidence="1" id="KW-0175">Coiled coil</keyword>
<feature type="compositionally biased region" description="Low complexity" evidence="2">
    <location>
        <begin position="713"/>
        <end position="723"/>
    </location>
</feature>
<feature type="compositionally biased region" description="Low complexity" evidence="2">
    <location>
        <begin position="134"/>
        <end position="166"/>
    </location>
</feature>
<feature type="region of interest" description="Disordered" evidence="2">
    <location>
        <begin position="1"/>
        <end position="186"/>
    </location>
</feature>
<feature type="coiled-coil region" evidence="1">
    <location>
        <begin position="825"/>
        <end position="852"/>
    </location>
</feature>
<feature type="compositionally biased region" description="Low complexity" evidence="2">
    <location>
        <begin position="200"/>
        <end position="213"/>
    </location>
</feature>
<reference evidence="3" key="1">
    <citation type="submission" date="2021-01" db="EMBL/GenBank/DDBJ databases">
        <authorList>
            <person name="Corre E."/>
            <person name="Pelletier E."/>
            <person name="Niang G."/>
            <person name="Scheremetjew M."/>
            <person name="Finn R."/>
            <person name="Kale V."/>
            <person name="Holt S."/>
            <person name="Cochrane G."/>
            <person name="Meng A."/>
            <person name="Brown T."/>
            <person name="Cohen L."/>
        </authorList>
    </citation>
    <scope>NUCLEOTIDE SEQUENCE</scope>
    <source>
        <strain evidence="3">MM31A-1</strain>
    </source>
</reference>
<feature type="compositionally biased region" description="Polar residues" evidence="2">
    <location>
        <begin position="111"/>
        <end position="132"/>
    </location>
</feature>
<evidence type="ECO:0000256" key="2">
    <source>
        <dbReference type="SAM" id="MobiDB-lite"/>
    </source>
</evidence>
<feature type="compositionally biased region" description="Low complexity" evidence="2">
    <location>
        <begin position="88"/>
        <end position="110"/>
    </location>
</feature>
<proteinExistence type="predicted"/>
<feature type="compositionally biased region" description="Polar residues" evidence="2">
    <location>
        <begin position="419"/>
        <end position="439"/>
    </location>
</feature>
<feature type="compositionally biased region" description="Basic and acidic residues" evidence="2">
    <location>
        <begin position="1141"/>
        <end position="1165"/>
    </location>
</feature>
<evidence type="ECO:0000313" key="3">
    <source>
        <dbReference type="EMBL" id="CAE0465677.1"/>
    </source>
</evidence>
<feature type="compositionally biased region" description="Gly residues" evidence="2">
    <location>
        <begin position="228"/>
        <end position="237"/>
    </location>
</feature>